<dbReference type="AlphaFoldDB" id="A0A4U3LCU0"/>
<protein>
    <submittedName>
        <fullName evidence="3">HlyD family efflux transporter periplasmic adaptor subunit</fullName>
    </submittedName>
</protein>
<sequence>MITDYAILYGEDYPVKTQRFILWFFRLLLLFVLISMSLLFTVRINDTVSFAQGEIISQSPQLNLKAPFEAQLSKMYVREGQKVRTGDTLMVIYNEANSRAYTAQKAEREYLEKKLASVQSLLAALSKKKSETGVENSINSSDRNVDVQNIQNNILTLDAQYKLQQQKLNNALERNRADSILYQKDMLSKIEYNASKDLVNDIRESVNIIKSELQKQKVQQQLSANEFASKQHQLALKNIALEENNQSLRQLQIDLENELIKANENLELLSHELAKQYLIANTNGTVNFIFTSKQTTNLINKNDLLLSISPDKNDFYAKVVLPENDMQYVKTTMRAHLQLDAYYHLEYGIIQGNVTYISARKENDKFYAFIKLNNAKNFQLKSGYNVSGEIITDKLVLFRYFIKKIFKDFDKKPS</sequence>
<dbReference type="PANTHER" id="PTHR30386">
    <property type="entry name" value="MEMBRANE FUSION SUBUNIT OF EMRAB-TOLC MULTIDRUG EFFLUX PUMP"/>
    <property type="match status" value="1"/>
</dbReference>
<accession>A0A4U3LCU0</accession>
<evidence type="ECO:0000313" key="4">
    <source>
        <dbReference type="Proteomes" id="UP000305848"/>
    </source>
</evidence>
<dbReference type="EMBL" id="SZQL01000001">
    <property type="protein sequence ID" value="TKK71886.1"/>
    <property type="molecule type" value="Genomic_DNA"/>
</dbReference>
<feature type="coiled-coil region" evidence="1">
    <location>
        <begin position="108"/>
        <end position="167"/>
    </location>
</feature>
<keyword evidence="1" id="KW-0175">Coiled coil</keyword>
<keyword evidence="4" id="KW-1185">Reference proteome</keyword>
<proteinExistence type="predicted"/>
<organism evidence="3 4">
    <name type="scientific">Ilyomonas limi</name>
    <dbReference type="NCBI Taxonomy" id="2575867"/>
    <lineage>
        <taxon>Bacteria</taxon>
        <taxon>Pseudomonadati</taxon>
        <taxon>Bacteroidota</taxon>
        <taxon>Chitinophagia</taxon>
        <taxon>Chitinophagales</taxon>
        <taxon>Chitinophagaceae</taxon>
        <taxon>Ilyomonas</taxon>
    </lineage>
</organism>
<feature type="coiled-coil region" evidence="1">
    <location>
        <begin position="238"/>
        <end position="272"/>
    </location>
</feature>
<dbReference type="OrthoDB" id="1957187at2"/>
<dbReference type="PANTHER" id="PTHR30386:SF28">
    <property type="entry name" value="EXPORTED PROTEIN"/>
    <property type="match status" value="1"/>
</dbReference>
<dbReference type="RefSeq" id="WP_137260126.1">
    <property type="nucleotide sequence ID" value="NZ_SZQL01000001.1"/>
</dbReference>
<evidence type="ECO:0000313" key="3">
    <source>
        <dbReference type="EMBL" id="TKK71886.1"/>
    </source>
</evidence>
<feature type="transmembrane region" description="Helical" evidence="2">
    <location>
        <begin position="20"/>
        <end position="42"/>
    </location>
</feature>
<evidence type="ECO:0000256" key="2">
    <source>
        <dbReference type="SAM" id="Phobius"/>
    </source>
</evidence>
<gene>
    <name evidence="3" type="ORF">FC093_02390</name>
</gene>
<keyword evidence="2" id="KW-0472">Membrane</keyword>
<comment type="caution">
    <text evidence="3">The sequence shown here is derived from an EMBL/GenBank/DDBJ whole genome shotgun (WGS) entry which is preliminary data.</text>
</comment>
<dbReference type="Gene3D" id="2.40.50.100">
    <property type="match status" value="1"/>
</dbReference>
<dbReference type="Gene3D" id="2.40.30.170">
    <property type="match status" value="1"/>
</dbReference>
<dbReference type="InterPro" id="IPR050739">
    <property type="entry name" value="MFP"/>
</dbReference>
<dbReference type="PRINTS" id="PR01490">
    <property type="entry name" value="RTXTOXIND"/>
</dbReference>
<keyword evidence="2" id="KW-1133">Transmembrane helix</keyword>
<name>A0A4U3LCU0_9BACT</name>
<dbReference type="Proteomes" id="UP000305848">
    <property type="component" value="Unassembled WGS sequence"/>
</dbReference>
<reference evidence="3 4" key="1">
    <citation type="submission" date="2019-05" db="EMBL/GenBank/DDBJ databases">
        <title>Panacibacter sp. strain 17mud1-8 Genome sequencing and assembly.</title>
        <authorList>
            <person name="Chhetri G."/>
        </authorList>
    </citation>
    <scope>NUCLEOTIDE SEQUENCE [LARGE SCALE GENOMIC DNA]</scope>
    <source>
        <strain evidence="3 4">17mud1-8</strain>
    </source>
</reference>
<keyword evidence="2" id="KW-0812">Transmembrane</keyword>
<evidence type="ECO:0000256" key="1">
    <source>
        <dbReference type="SAM" id="Coils"/>
    </source>
</evidence>